<dbReference type="PANTHER" id="PTHR35526:SF3">
    <property type="entry name" value="ANTI-SIGMA-F FACTOR RSBW"/>
    <property type="match status" value="1"/>
</dbReference>
<keyword evidence="3" id="KW-0547">Nucleotide-binding</keyword>
<evidence type="ECO:0000313" key="3">
    <source>
        <dbReference type="EMBL" id="XDQ47878.1"/>
    </source>
</evidence>
<gene>
    <name evidence="3" type="ORF">AB5J52_39565</name>
</gene>
<evidence type="ECO:0000256" key="1">
    <source>
        <dbReference type="ARBA" id="ARBA00022527"/>
    </source>
</evidence>
<dbReference type="SUPFAM" id="SSF55874">
    <property type="entry name" value="ATPase domain of HSP90 chaperone/DNA topoisomerase II/histidine kinase"/>
    <property type="match status" value="1"/>
</dbReference>
<dbReference type="PANTHER" id="PTHR35526">
    <property type="entry name" value="ANTI-SIGMA-F FACTOR RSBW-RELATED"/>
    <property type="match status" value="1"/>
</dbReference>
<dbReference type="InterPro" id="IPR050267">
    <property type="entry name" value="Anti-sigma-factor_SerPK"/>
</dbReference>
<sequence>MPSSAAVRITGSRQGFAQARTFTHRTLCHWSLDHLSDDAAVVVTELAANAVTHAVPQAPDGEADVWLELCLEAGHLMCAVTDPSDRPPVYPRATGSLEENGRGLRIVEAVSEDWGWVRHSPAGKTVWALLPASPRP</sequence>
<dbReference type="InterPro" id="IPR003594">
    <property type="entry name" value="HATPase_dom"/>
</dbReference>
<dbReference type="RefSeq" id="WP_369226737.1">
    <property type="nucleotide sequence ID" value="NZ_CP163441.1"/>
</dbReference>
<reference evidence="3" key="1">
    <citation type="submission" date="2024-07" db="EMBL/GenBank/DDBJ databases">
        <authorList>
            <person name="Yu S.T."/>
        </authorList>
    </citation>
    <scope>NUCLEOTIDE SEQUENCE</scope>
    <source>
        <strain evidence="3">R39</strain>
    </source>
</reference>
<dbReference type="AlphaFoldDB" id="A0AB39QWJ9"/>
<dbReference type="Pfam" id="PF13581">
    <property type="entry name" value="HATPase_c_2"/>
    <property type="match status" value="1"/>
</dbReference>
<keyword evidence="1" id="KW-0723">Serine/threonine-protein kinase</keyword>
<dbReference type="CDD" id="cd16936">
    <property type="entry name" value="HATPase_RsbW-like"/>
    <property type="match status" value="1"/>
</dbReference>
<protein>
    <submittedName>
        <fullName evidence="3">ATP-binding protein</fullName>
    </submittedName>
</protein>
<name>A0AB39QWJ9_9ACTN</name>
<keyword evidence="3" id="KW-0067">ATP-binding</keyword>
<feature type="domain" description="Histidine kinase/HSP90-like ATPase" evidence="2">
    <location>
        <begin position="18"/>
        <end position="128"/>
    </location>
</feature>
<dbReference type="GO" id="GO:0005524">
    <property type="term" value="F:ATP binding"/>
    <property type="evidence" value="ECO:0007669"/>
    <property type="project" value="UniProtKB-KW"/>
</dbReference>
<evidence type="ECO:0000259" key="2">
    <source>
        <dbReference type="Pfam" id="PF13581"/>
    </source>
</evidence>
<dbReference type="EMBL" id="CP163441">
    <property type="protein sequence ID" value="XDQ47878.1"/>
    <property type="molecule type" value="Genomic_DNA"/>
</dbReference>
<proteinExistence type="predicted"/>
<keyword evidence="1" id="KW-0808">Transferase</keyword>
<keyword evidence="1" id="KW-0418">Kinase</keyword>
<dbReference type="Gene3D" id="3.30.565.10">
    <property type="entry name" value="Histidine kinase-like ATPase, C-terminal domain"/>
    <property type="match status" value="1"/>
</dbReference>
<dbReference type="InterPro" id="IPR036890">
    <property type="entry name" value="HATPase_C_sf"/>
</dbReference>
<accession>A0AB39QWJ9</accession>
<dbReference type="GO" id="GO:0004674">
    <property type="term" value="F:protein serine/threonine kinase activity"/>
    <property type="evidence" value="ECO:0007669"/>
    <property type="project" value="UniProtKB-KW"/>
</dbReference>
<organism evidence="3">
    <name type="scientific">Streptomyces sp. R39</name>
    <dbReference type="NCBI Taxonomy" id="3238631"/>
    <lineage>
        <taxon>Bacteria</taxon>
        <taxon>Bacillati</taxon>
        <taxon>Actinomycetota</taxon>
        <taxon>Actinomycetes</taxon>
        <taxon>Kitasatosporales</taxon>
        <taxon>Streptomycetaceae</taxon>
        <taxon>Streptomyces</taxon>
    </lineage>
</organism>